<dbReference type="Proteomes" id="UP000192638">
    <property type="component" value="Unassembled WGS sequence"/>
</dbReference>
<comment type="caution">
    <text evidence="1">The sequence shown here is derived from an EMBL/GenBank/DDBJ whole genome shotgun (WGS) entry which is preliminary data.</text>
</comment>
<evidence type="ECO:0008006" key="3">
    <source>
        <dbReference type="Google" id="ProtNLM"/>
    </source>
</evidence>
<dbReference type="RefSeq" id="WP_081530503.1">
    <property type="nucleotide sequence ID" value="NZ_NBEB01000041.1"/>
</dbReference>
<dbReference type="AlphaFoldDB" id="A0A1V9QUF4"/>
<evidence type="ECO:0000313" key="1">
    <source>
        <dbReference type="EMBL" id="OQQ84390.1"/>
    </source>
</evidence>
<organism evidence="1 2">
    <name type="scientific">Ligilactobacillus salivarius</name>
    <dbReference type="NCBI Taxonomy" id="1624"/>
    <lineage>
        <taxon>Bacteria</taxon>
        <taxon>Bacillati</taxon>
        <taxon>Bacillota</taxon>
        <taxon>Bacilli</taxon>
        <taxon>Lactobacillales</taxon>
        <taxon>Lactobacillaceae</taxon>
        <taxon>Ligilactobacillus</taxon>
    </lineage>
</organism>
<dbReference type="EMBL" id="NBEB01000041">
    <property type="protein sequence ID" value="OQQ84390.1"/>
    <property type="molecule type" value="Genomic_DNA"/>
</dbReference>
<accession>A0A1V9QUF4</accession>
<evidence type="ECO:0000313" key="2">
    <source>
        <dbReference type="Proteomes" id="UP000192638"/>
    </source>
</evidence>
<proteinExistence type="predicted"/>
<protein>
    <recommendedName>
        <fullName evidence="3">Capsid protein</fullName>
    </recommendedName>
</protein>
<name>A0A1V9QUF4_9LACO</name>
<gene>
    <name evidence="1" type="ORF">B6U60_04355</name>
</gene>
<reference evidence="1 2" key="1">
    <citation type="submission" date="2017-03" db="EMBL/GenBank/DDBJ databases">
        <title>Phylogenomics and comparative genomics of Lactobacillus salivarius, a mammalian gut commensal.</title>
        <authorList>
            <person name="Harris H.M."/>
        </authorList>
    </citation>
    <scope>NUCLEOTIDE SEQUENCE [LARGE SCALE GENOMIC DNA]</scope>
    <source>
        <strain evidence="1 2">LMG 14477</strain>
    </source>
</reference>
<sequence length="308" mass="33911">MATFNYVTKDNMGATLDHKINQGLVTTVLGTPDVSFMNGGKSFTLRDITVSGFKPHSRGKGWNSGEITDSKTVYTMTQDRDIEFSVDRQDVDETNQELSMANVSRVFIEDEVQPEVDSYRFAVMAQAANKKGNTDKTKLTTSNVYSKLKAAILPLRKYGSANIVGFVSSATLDLLERSTEFTRNITNQNVGQTSLESRVTDIDGVKLVEVQDSDRLKTSYNLAEGAKPQSNAVDINYLFVVKQAVIPVVKENAVFMFAPGEHSQGDVYLYQNRLYHDIFIRKSMEDGLFVGLSADIPANQTATVAGGA</sequence>